<reference evidence="7" key="1">
    <citation type="submission" date="2021-02" db="EMBL/GenBank/DDBJ databases">
        <authorList>
            <person name="Dougan E. K."/>
            <person name="Rhodes N."/>
            <person name="Thang M."/>
            <person name="Chan C."/>
        </authorList>
    </citation>
    <scope>NUCLEOTIDE SEQUENCE</scope>
</reference>
<keyword evidence="4 6" id="KW-0472">Membrane</keyword>
<keyword evidence="3 6" id="KW-1133">Transmembrane helix</keyword>
<feature type="region of interest" description="Disordered" evidence="5">
    <location>
        <begin position="367"/>
        <end position="398"/>
    </location>
</feature>
<dbReference type="Proteomes" id="UP000626109">
    <property type="component" value="Unassembled WGS sequence"/>
</dbReference>
<evidence type="ECO:0000256" key="2">
    <source>
        <dbReference type="ARBA" id="ARBA00022692"/>
    </source>
</evidence>
<evidence type="ECO:0000313" key="8">
    <source>
        <dbReference type="Proteomes" id="UP000626109"/>
    </source>
</evidence>
<evidence type="ECO:0000256" key="1">
    <source>
        <dbReference type="ARBA" id="ARBA00004141"/>
    </source>
</evidence>
<comment type="subcellular location">
    <subcellularLocation>
        <location evidence="1">Membrane</location>
        <topology evidence="1">Multi-pass membrane protein</topology>
    </subcellularLocation>
</comment>
<name>A0A813JZC2_POLGL</name>
<evidence type="ECO:0000313" key="7">
    <source>
        <dbReference type="EMBL" id="CAE8688441.1"/>
    </source>
</evidence>
<dbReference type="InterPro" id="IPR007271">
    <property type="entry name" value="Nuc_sug_transpt"/>
</dbReference>
<comment type="caution">
    <text evidence="7">The sequence shown here is derived from an EMBL/GenBank/DDBJ whole genome shotgun (WGS) entry which is preliminary data.</text>
</comment>
<feature type="transmembrane region" description="Helical" evidence="6">
    <location>
        <begin position="135"/>
        <end position="155"/>
    </location>
</feature>
<dbReference type="AlphaFoldDB" id="A0A813JZC2"/>
<evidence type="ECO:0000256" key="4">
    <source>
        <dbReference type="ARBA" id="ARBA00023136"/>
    </source>
</evidence>
<dbReference type="GO" id="GO:0000139">
    <property type="term" value="C:Golgi membrane"/>
    <property type="evidence" value="ECO:0007669"/>
    <property type="project" value="InterPro"/>
</dbReference>
<feature type="transmembrane region" description="Helical" evidence="6">
    <location>
        <begin position="50"/>
        <end position="70"/>
    </location>
</feature>
<evidence type="ECO:0000256" key="3">
    <source>
        <dbReference type="ARBA" id="ARBA00022989"/>
    </source>
</evidence>
<evidence type="ECO:0000256" key="6">
    <source>
        <dbReference type="SAM" id="Phobius"/>
    </source>
</evidence>
<feature type="transmembrane region" description="Helical" evidence="6">
    <location>
        <begin position="273"/>
        <end position="293"/>
    </location>
</feature>
<accession>A0A813JZC2</accession>
<keyword evidence="2 6" id="KW-0812">Transmembrane</keyword>
<gene>
    <name evidence="7" type="ORF">PGLA2088_LOCUS25922</name>
</gene>
<feature type="transmembrane region" description="Helical" evidence="6">
    <location>
        <begin position="167"/>
        <end position="189"/>
    </location>
</feature>
<feature type="transmembrane region" description="Helical" evidence="6">
    <location>
        <begin position="201"/>
        <end position="218"/>
    </location>
</feature>
<dbReference type="EMBL" id="CAJNNW010026893">
    <property type="protein sequence ID" value="CAE8688441.1"/>
    <property type="molecule type" value="Genomic_DNA"/>
</dbReference>
<organism evidence="7 8">
    <name type="scientific">Polarella glacialis</name>
    <name type="common">Dinoflagellate</name>
    <dbReference type="NCBI Taxonomy" id="89957"/>
    <lineage>
        <taxon>Eukaryota</taxon>
        <taxon>Sar</taxon>
        <taxon>Alveolata</taxon>
        <taxon>Dinophyceae</taxon>
        <taxon>Suessiales</taxon>
        <taxon>Suessiaceae</taxon>
        <taxon>Polarella</taxon>
    </lineage>
</organism>
<dbReference type="Pfam" id="PF04142">
    <property type="entry name" value="Nuc_sug_transp"/>
    <property type="match status" value="1"/>
</dbReference>
<sequence>MAGLRSFVDRWARNRVLLVLVLMAAYSAQSLLIAASKTEGAAGGFSYDATAAVLLAELLKLLFALAMMPPESWATLSLRRSWVFAVPAVLYTAQNRLVFEALRCISPPQYQLLNNMKLFTTSLVYRVAMQRELRVLQWLALLLLGLGMTLATVPVGQLELSSQDLKLGTGMMVAVSWCSALAGVLNEWLIKRSNNIMEANVWLYGYGVLASCVQLALLDTGRGSQSGGDFQLSDMLRHFRGFDESMMPWLVVLCNAVLGQTIAYLFRYADSIIKLYAVCAAMGFTTLVSTVVFGFQLHLHASIGYLVSAISVCLYYSPPEKLLATDAEMLGSLSWGGLGKHSAAREKDVDGAKQAFTAVENVSVLPSQTPRQTTLKDRSTRNDSPAAKAARKEGAVKS</sequence>
<proteinExistence type="predicted"/>
<feature type="transmembrane region" description="Helical" evidence="6">
    <location>
        <begin position="246"/>
        <end position="266"/>
    </location>
</feature>
<dbReference type="PANTHER" id="PTHR10231">
    <property type="entry name" value="NUCLEOTIDE-SUGAR TRANSMEMBRANE TRANSPORTER"/>
    <property type="match status" value="1"/>
</dbReference>
<protein>
    <recommendedName>
        <fullName evidence="9">CMP-sialic acid transporter</fullName>
    </recommendedName>
</protein>
<dbReference type="GO" id="GO:0015165">
    <property type="term" value="F:pyrimidine nucleotide-sugar transmembrane transporter activity"/>
    <property type="evidence" value="ECO:0007669"/>
    <property type="project" value="InterPro"/>
</dbReference>
<evidence type="ECO:0000256" key="5">
    <source>
        <dbReference type="SAM" id="MobiDB-lite"/>
    </source>
</evidence>
<evidence type="ECO:0008006" key="9">
    <source>
        <dbReference type="Google" id="ProtNLM"/>
    </source>
</evidence>